<keyword evidence="2 7" id="KW-0349">Heme</keyword>
<keyword evidence="10" id="KW-1185">Reference proteome</keyword>
<dbReference type="AlphaFoldDB" id="A0A1W1Y3T3"/>
<feature type="domain" description="CcmH/CycL/Ccl2/NrfF N-terminal" evidence="8">
    <location>
        <begin position="34"/>
        <end position="164"/>
    </location>
</feature>
<feature type="transmembrane region" description="Helical" evidence="7">
    <location>
        <begin position="124"/>
        <end position="145"/>
    </location>
</feature>
<dbReference type="Proteomes" id="UP000192708">
    <property type="component" value="Unassembled WGS sequence"/>
</dbReference>
<keyword evidence="3 7" id="KW-0479">Metal-binding</keyword>
<dbReference type="FunFam" id="1.10.8.640:FF:000001">
    <property type="entry name" value="Cytochrome c-type biogenesis protein"/>
    <property type="match status" value="1"/>
</dbReference>
<dbReference type="GO" id="GO:0005886">
    <property type="term" value="C:plasma membrane"/>
    <property type="evidence" value="ECO:0007669"/>
    <property type="project" value="TreeGrafter"/>
</dbReference>
<reference evidence="9 10" key="1">
    <citation type="submission" date="2017-04" db="EMBL/GenBank/DDBJ databases">
        <authorList>
            <person name="Afonso C.L."/>
            <person name="Miller P.J."/>
            <person name="Scott M.A."/>
            <person name="Spackman E."/>
            <person name="Goraichik I."/>
            <person name="Dimitrov K.M."/>
            <person name="Suarez D.L."/>
            <person name="Swayne D.E."/>
        </authorList>
    </citation>
    <scope>NUCLEOTIDE SEQUENCE [LARGE SCALE GENOMIC DNA]</scope>
    <source>
        <strain evidence="9 10">VK13</strain>
    </source>
</reference>
<gene>
    <name evidence="9" type="ORF">SAMN06296008_101203</name>
</gene>
<comment type="similarity">
    <text evidence="1 7">Belongs to the CcmH/CycL/Ccl2/NrfF family.</text>
</comment>
<keyword evidence="6 7" id="KW-0408">Iron</keyword>
<dbReference type="EMBL" id="FWXJ01000001">
    <property type="protein sequence ID" value="SMC30491.1"/>
    <property type="molecule type" value="Genomic_DNA"/>
</dbReference>
<proteinExistence type="inferred from homology"/>
<dbReference type="PANTHER" id="PTHR47870">
    <property type="entry name" value="CYTOCHROME C-TYPE BIOGENESIS PROTEIN CCMH"/>
    <property type="match status" value="1"/>
</dbReference>
<dbReference type="InterPro" id="IPR005616">
    <property type="entry name" value="CcmH/CycL/Ccl2/NrfF_N"/>
</dbReference>
<dbReference type="GO" id="GO:0046872">
    <property type="term" value="F:metal ion binding"/>
    <property type="evidence" value="ECO:0007669"/>
    <property type="project" value="UniProtKB-KW"/>
</dbReference>
<dbReference type="CDD" id="cd16378">
    <property type="entry name" value="CcmH_N"/>
    <property type="match status" value="1"/>
</dbReference>
<dbReference type="PANTHER" id="PTHR47870:SF1">
    <property type="entry name" value="CYTOCHROME C-TYPE BIOGENESIS PROTEIN CCMH"/>
    <property type="match status" value="1"/>
</dbReference>
<keyword evidence="5" id="KW-0201">Cytochrome c-type biogenesis</keyword>
<evidence type="ECO:0000256" key="5">
    <source>
        <dbReference type="ARBA" id="ARBA00022748"/>
    </source>
</evidence>
<protein>
    <recommendedName>
        <fullName evidence="7">Cytochrome c-type biogenesis protein</fullName>
    </recommendedName>
</protein>
<evidence type="ECO:0000313" key="10">
    <source>
        <dbReference type="Proteomes" id="UP000192708"/>
    </source>
</evidence>
<dbReference type="Gene3D" id="1.10.8.640">
    <property type="entry name" value="Cytochrome C biogenesis protein"/>
    <property type="match status" value="1"/>
</dbReference>
<name>A0A1W1Y3T3_9BURK</name>
<dbReference type="STRING" id="1938817.SAMN06296008_101203"/>
<dbReference type="RefSeq" id="WP_234986837.1">
    <property type="nucleotide sequence ID" value="NZ_FWXJ01000001.1"/>
</dbReference>
<dbReference type="InterPro" id="IPR051263">
    <property type="entry name" value="C-type_cytochrome_biogenesis"/>
</dbReference>
<evidence type="ECO:0000256" key="6">
    <source>
        <dbReference type="ARBA" id="ARBA00023004"/>
    </source>
</evidence>
<organism evidence="9 10">
    <name type="scientific">Polynucleobacter kasalickyi</name>
    <dbReference type="NCBI Taxonomy" id="1938817"/>
    <lineage>
        <taxon>Bacteria</taxon>
        <taxon>Pseudomonadati</taxon>
        <taxon>Pseudomonadota</taxon>
        <taxon>Betaproteobacteria</taxon>
        <taxon>Burkholderiales</taxon>
        <taxon>Burkholderiaceae</taxon>
        <taxon>Polynucleobacter</taxon>
    </lineage>
</organism>
<dbReference type="Pfam" id="PF03918">
    <property type="entry name" value="CcmH"/>
    <property type="match status" value="1"/>
</dbReference>
<keyword evidence="7" id="KW-0472">Membrane</keyword>
<evidence type="ECO:0000256" key="7">
    <source>
        <dbReference type="RuleBase" id="RU364112"/>
    </source>
</evidence>
<evidence type="ECO:0000259" key="8">
    <source>
        <dbReference type="Pfam" id="PF03918"/>
    </source>
</evidence>
<keyword evidence="7" id="KW-0812">Transmembrane</keyword>
<evidence type="ECO:0000256" key="1">
    <source>
        <dbReference type="ARBA" id="ARBA00010342"/>
    </source>
</evidence>
<evidence type="ECO:0000256" key="3">
    <source>
        <dbReference type="ARBA" id="ARBA00022723"/>
    </source>
</evidence>
<sequence length="180" mass="20587">MRLFKLPSLKNTHSWPMYSMLGIITLTIWMTFTQSVYSQTNTAQPLAKDPAMEARVMDIAKDLRCLVCQNETIAGSHADLAIDLRHQIQDLLEAGKSKSEIMQYMVDRYGDFVLYKPPVKSSTLVLWVGPFLLMLLGLWALRNFVKKQTALKKVDDFSVQDLSHARAMLESKDFLKKDTE</sequence>
<dbReference type="InterPro" id="IPR038297">
    <property type="entry name" value="CcmH/CycL/NrfF/Ccl2_sf"/>
</dbReference>
<keyword evidence="7" id="KW-1133">Transmembrane helix</keyword>
<evidence type="ECO:0000313" key="9">
    <source>
        <dbReference type="EMBL" id="SMC30491.1"/>
    </source>
</evidence>
<evidence type="ECO:0000256" key="4">
    <source>
        <dbReference type="ARBA" id="ARBA00022729"/>
    </source>
</evidence>
<evidence type="ECO:0000256" key="2">
    <source>
        <dbReference type="ARBA" id="ARBA00022617"/>
    </source>
</evidence>
<comment type="function">
    <text evidence="7">Possible subunit of a heme lyase.</text>
</comment>
<keyword evidence="4 7" id="KW-0732">Signal</keyword>
<dbReference type="GO" id="GO:0017004">
    <property type="term" value="P:cytochrome complex assembly"/>
    <property type="evidence" value="ECO:0007669"/>
    <property type="project" value="UniProtKB-KW"/>
</dbReference>
<accession>A0A1W1Y3T3</accession>